<proteinExistence type="predicted"/>
<dbReference type="AlphaFoldDB" id="A0A4P2Q774"/>
<dbReference type="RefSeq" id="WP_165373401.1">
    <property type="nucleotide sequence ID" value="NZ_CP012670.1"/>
</dbReference>
<dbReference type="EMBL" id="CP012670">
    <property type="protein sequence ID" value="AUX24986.1"/>
    <property type="molecule type" value="Genomic_DNA"/>
</dbReference>
<name>A0A4P2Q774_SORCE</name>
<keyword evidence="1" id="KW-1133">Transmembrane helix</keyword>
<evidence type="ECO:0000313" key="3">
    <source>
        <dbReference type="Proteomes" id="UP000295781"/>
    </source>
</evidence>
<feature type="transmembrane region" description="Helical" evidence="1">
    <location>
        <begin position="184"/>
        <end position="209"/>
    </location>
</feature>
<accession>A0A4P2Q774</accession>
<keyword evidence="1" id="KW-0812">Transmembrane</keyword>
<dbReference type="Proteomes" id="UP000295781">
    <property type="component" value="Chromosome"/>
</dbReference>
<reference evidence="2 3" key="1">
    <citation type="submission" date="2015-09" db="EMBL/GenBank/DDBJ databases">
        <title>Sorangium comparison.</title>
        <authorList>
            <person name="Zaburannyi N."/>
            <person name="Bunk B."/>
            <person name="Overmann J."/>
            <person name="Mueller R."/>
        </authorList>
    </citation>
    <scope>NUCLEOTIDE SEQUENCE [LARGE SCALE GENOMIC DNA]</scope>
    <source>
        <strain evidence="2 3">So ceGT47</strain>
    </source>
</reference>
<evidence type="ECO:0000256" key="1">
    <source>
        <dbReference type="SAM" id="Phobius"/>
    </source>
</evidence>
<protein>
    <submittedName>
        <fullName evidence="2">Uncharacterized protein</fullName>
    </submittedName>
</protein>
<gene>
    <name evidence="2" type="ORF">SOCEGT47_055270</name>
</gene>
<evidence type="ECO:0000313" key="2">
    <source>
        <dbReference type="EMBL" id="AUX24986.1"/>
    </source>
</evidence>
<organism evidence="2 3">
    <name type="scientific">Sorangium cellulosum</name>
    <name type="common">Polyangium cellulosum</name>
    <dbReference type="NCBI Taxonomy" id="56"/>
    <lineage>
        <taxon>Bacteria</taxon>
        <taxon>Pseudomonadati</taxon>
        <taxon>Myxococcota</taxon>
        <taxon>Polyangia</taxon>
        <taxon>Polyangiales</taxon>
        <taxon>Polyangiaceae</taxon>
        <taxon>Sorangium</taxon>
    </lineage>
</organism>
<keyword evidence="1" id="KW-0472">Membrane</keyword>
<sequence length="210" mass="22476">MAVTARRSIERHLATVPVDERVRTGDCATEPVGRGEPPAVRLATEPVITEPVGRGEPPLARLATEPVITEPVGRSEPPLALLGTEPVLTEPVGRSEPPLARLGTEPLPACFAPRAPLPWPRRDAAPIPMETAPLPLVPDAPPVVAECVVVRAPDRSIRRASLPPEAEEGPRGARSIASRTRELAMTWLLVGSTAAFFGMVAALLMRWWMG</sequence>